<dbReference type="KEGG" id="fro:AALO17_05460"/>
<accession>A0A140DSQ3</accession>
<keyword evidence="7" id="KW-1185">Reference proteome</keyword>
<dbReference type="InterPro" id="IPR058533">
    <property type="entry name" value="Cation_efflux_TM"/>
</dbReference>
<name>A0A140DSQ3_9FIRM</name>
<evidence type="ECO:0000256" key="4">
    <source>
        <dbReference type="ARBA" id="ARBA00023136"/>
    </source>
</evidence>
<dbReference type="GO" id="GO:0008324">
    <property type="term" value="F:monoatomic cation transmembrane transporter activity"/>
    <property type="evidence" value="ECO:0007669"/>
    <property type="project" value="InterPro"/>
</dbReference>
<comment type="subcellular location">
    <subcellularLocation>
        <location evidence="1">Membrane</location>
        <topology evidence="1">Multi-pass membrane protein</topology>
    </subcellularLocation>
</comment>
<organism evidence="6 7">
    <name type="scientific">Faecalibaculum rodentium</name>
    <dbReference type="NCBI Taxonomy" id="1702221"/>
    <lineage>
        <taxon>Bacteria</taxon>
        <taxon>Bacillati</taxon>
        <taxon>Bacillota</taxon>
        <taxon>Erysipelotrichia</taxon>
        <taxon>Erysipelotrichales</taxon>
        <taxon>Erysipelotrichaceae</taxon>
        <taxon>Faecalibaculum</taxon>
    </lineage>
</organism>
<sequence>MSKLIAASDSDDAPVSFVNISEPRLSRTKPDQKHPFDHGQTEYITSAIVIALVVHIGIETQISSIQHLVSVKTKTDRANKALPGSFEHPGGLCLWNRQYRSPERVSIFLTSCPLPCMQPPISGKDPCSLFCGKDGQRVLSCIIWLTSRNSRL</sequence>
<dbReference type="STRING" id="1702221.AALO17_05460"/>
<evidence type="ECO:0000256" key="1">
    <source>
        <dbReference type="ARBA" id="ARBA00004141"/>
    </source>
</evidence>
<dbReference type="Gene3D" id="1.20.1510.10">
    <property type="entry name" value="Cation efflux protein transmembrane domain"/>
    <property type="match status" value="1"/>
</dbReference>
<dbReference type="Pfam" id="PF01545">
    <property type="entry name" value="Cation_efflux"/>
    <property type="match status" value="1"/>
</dbReference>
<evidence type="ECO:0000313" key="6">
    <source>
        <dbReference type="EMBL" id="AMK53680.1"/>
    </source>
</evidence>
<dbReference type="SUPFAM" id="SSF161111">
    <property type="entry name" value="Cation efflux protein transmembrane domain-like"/>
    <property type="match status" value="1"/>
</dbReference>
<keyword evidence="4" id="KW-0472">Membrane</keyword>
<protein>
    <recommendedName>
        <fullName evidence="5">Cation efflux protein transmembrane domain-containing protein</fullName>
    </recommendedName>
</protein>
<dbReference type="GO" id="GO:0016020">
    <property type="term" value="C:membrane"/>
    <property type="evidence" value="ECO:0007669"/>
    <property type="project" value="UniProtKB-SubCell"/>
</dbReference>
<dbReference type="InterPro" id="IPR027469">
    <property type="entry name" value="Cation_efflux_TMD_sf"/>
</dbReference>
<dbReference type="AlphaFoldDB" id="A0A140DSQ3"/>
<evidence type="ECO:0000259" key="5">
    <source>
        <dbReference type="Pfam" id="PF01545"/>
    </source>
</evidence>
<evidence type="ECO:0000256" key="3">
    <source>
        <dbReference type="ARBA" id="ARBA00022989"/>
    </source>
</evidence>
<dbReference type="Proteomes" id="UP000069771">
    <property type="component" value="Chromosome"/>
</dbReference>
<dbReference type="RefSeq" id="WP_350338628.1">
    <property type="nucleotide sequence ID" value="NZ_CAOJUU010000010.1"/>
</dbReference>
<gene>
    <name evidence="6" type="ORF">AALO17_05460</name>
</gene>
<keyword evidence="3" id="KW-1133">Transmembrane helix</keyword>
<feature type="domain" description="Cation efflux protein transmembrane" evidence="5">
    <location>
        <begin position="24"/>
        <end position="72"/>
    </location>
</feature>
<dbReference type="EMBL" id="CP011391">
    <property type="protein sequence ID" value="AMK53680.1"/>
    <property type="molecule type" value="Genomic_DNA"/>
</dbReference>
<keyword evidence="2" id="KW-0812">Transmembrane</keyword>
<evidence type="ECO:0000313" key="7">
    <source>
        <dbReference type="Proteomes" id="UP000069771"/>
    </source>
</evidence>
<evidence type="ECO:0000256" key="2">
    <source>
        <dbReference type="ARBA" id="ARBA00022692"/>
    </source>
</evidence>
<reference evidence="6 7" key="1">
    <citation type="journal article" date="2016" name="Gut Pathog.">
        <title>Whole genome sequencing of "Faecalibaculum rodentium" ALO17, isolated from C57BL/6J laboratory mouse feces.</title>
        <authorList>
            <person name="Lim S."/>
            <person name="Chang D.H."/>
            <person name="Ahn S."/>
            <person name="Kim B.C."/>
        </authorList>
    </citation>
    <scope>NUCLEOTIDE SEQUENCE [LARGE SCALE GENOMIC DNA]</scope>
    <source>
        <strain evidence="6 7">Alo17</strain>
    </source>
</reference>
<proteinExistence type="predicted"/>